<evidence type="ECO:0000313" key="2">
    <source>
        <dbReference type="EMBL" id="MPM15811.1"/>
    </source>
</evidence>
<comment type="caution">
    <text evidence="2">The sequence shown here is derived from an EMBL/GenBank/DDBJ whole genome shotgun (WGS) entry which is preliminary data.</text>
</comment>
<dbReference type="InterPro" id="IPR036977">
    <property type="entry name" value="DNA_primase_Znf_CHC2"/>
</dbReference>
<feature type="domain" description="Zinc finger CHC2-type" evidence="1">
    <location>
        <begin position="27"/>
        <end position="76"/>
    </location>
</feature>
<organism evidence="2">
    <name type="scientific">bioreactor metagenome</name>
    <dbReference type="NCBI Taxonomy" id="1076179"/>
    <lineage>
        <taxon>unclassified sequences</taxon>
        <taxon>metagenomes</taxon>
        <taxon>ecological metagenomes</taxon>
    </lineage>
</organism>
<dbReference type="EMBL" id="VSSQ01002503">
    <property type="protein sequence ID" value="MPM15811.1"/>
    <property type="molecule type" value="Genomic_DNA"/>
</dbReference>
<reference evidence="2" key="1">
    <citation type="submission" date="2019-08" db="EMBL/GenBank/DDBJ databases">
        <authorList>
            <person name="Kucharzyk K."/>
            <person name="Murdoch R.W."/>
            <person name="Higgins S."/>
            <person name="Loffler F."/>
        </authorList>
    </citation>
    <scope>NUCLEOTIDE SEQUENCE</scope>
</reference>
<dbReference type="Pfam" id="PF01807">
    <property type="entry name" value="Zn_ribbon_DnaG"/>
    <property type="match status" value="1"/>
</dbReference>
<gene>
    <name evidence="2" type="ORF">SDC9_62183</name>
</gene>
<proteinExistence type="predicted"/>
<accession>A0A644XJ47</accession>
<dbReference type="SUPFAM" id="SSF57783">
    <property type="entry name" value="Zinc beta-ribbon"/>
    <property type="match status" value="1"/>
</dbReference>
<dbReference type="Gene3D" id="3.90.580.10">
    <property type="entry name" value="Zinc finger, CHC2-type domain"/>
    <property type="match status" value="1"/>
</dbReference>
<dbReference type="GO" id="GO:0008270">
    <property type="term" value="F:zinc ion binding"/>
    <property type="evidence" value="ECO:0007669"/>
    <property type="project" value="InterPro"/>
</dbReference>
<dbReference type="GO" id="GO:0006260">
    <property type="term" value="P:DNA replication"/>
    <property type="evidence" value="ECO:0007669"/>
    <property type="project" value="InterPro"/>
</dbReference>
<dbReference type="GO" id="GO:0003677">
    <property type="term" value="F:DNA binding"/>
    <property type="evidence" value="ECO:0007669"/>
    <property type="project" value="InterPro"/>
</dbReference>
<sequence length="204" mass="23742">MNETVMFEDVLVQANCDISEKSGNIKCPFCNTWSFKIYPEQLAKCHNASCGWHGNAIKFYTEFKNIDKNEAIKELAVKLDLKKSIVGKKEQTLKEAKIALAKDLEFLSWCRLYFAFYKNDVVEQKIYAEKCGLSKSAFSRILNGNMGNALTWRKTLNVLRQEINIERLKKDMKKGAKYFLEDIPLEYVTKYRIKKRTKKSRPLS</sequence>
<dbReference type="InterPro" id="IPR002694">
    <property type="entry name" value="Znf_CHC2"/>
</dbReference>
<name>A0A644XJ47_9ZZZZ</name>
<dbReference type="GO" id="GO:0003899">
    <property type="term" value="F:DNA-directed RNA polymerase activity"/>
    <property type="evidence" value="ECO:0007669"/>
    <property type="project" value="InterPro"/>
</dbReference>
<dbReference type="AlphaFoldDB" id="A0A644XJ47"/>
<dbReference type="SMART" id="SM00400">
    <property type="entry name" value="ZnF_CHCC"/>
    <property type="match status" value="1"/>
</dbReference>
<protein>
    <recommendedName>
        <fullName evidence="1">Zinc finger CHC2-type domain-containing protein</fullName>
    </recommendedName>
</protein>
<evidence type="ECO:0000259" key="1">
    <source>
        <dbReference type="SMART" id="SM00400"/>
    </source>
</evidence>